<dbReference type="Proteomes" id="UP000615446">
    <property type="component" value="Unassembled WGS sequence"/>
</dbReference>
<evidence type="ECO:0008006" key="3">
    <source>
        <dbReference type="Google" id="ProtNLM"/>
    </source>
</evidence>
<dbReference type="AlphaFoldDB" id="A0A8H3M347"/>
<name>A0A8H3M347_9GLOM</name>
<proteinExistence type="predicted"/>
<dbReference type="EMBL" id="BLAL01000285">
    <property type="protein sequence ID" value="GES99788.1"/>
    <property type="molecule type" value="Genomic_DNA"/>
</dbReference>
<accession>A0A8H3M347</accession>
<protein>
    <recommendedName>
        <fullName evidence="3">DUF4371 domain-containing protein</fullName>
    </recommendedName>
</protein>
<evidence type="ECO:0000313" key="2">
    <source>
        <dbReference type="Proteomes" id="UP000615446"/>
    </source>
</evidence>
<reference evidence="1" key="1">
    <citation type="submission" date="2019-10" db="EMBL/GenBank/DDBJ databases">
        <title>Conservation and host-specific expression of non-tandemly repeated heterogenous ribosome RNA gene in arbuscular mycorrhizal fungi.</title>
        <authorList>
            <person name="Maeda T."/>
            <person name="Kobayashi Y."/>
            <person name="Nakagawa T."/>
            <person name="Ezawa T."/>
            <person name="Yamaguchi K."/>
            <person name="Bino T."/>
            <person name="Nishimoto Y."/>
            <person name="Shigenobu S."/>
            <person name="Kawaguchi M."/>
        </authorList>
    </citation>
    <scope>NUCLEOTIDE SEQUENCE</scope>
    <source>
        <strain evidence="1">HR1</strain>
    </source>
</reference>
<evidence type="ECO:0000313" key="1">
    <source>
        <dbReference type="EMBL" id="GES99788.1"/>
    </source>
</evidence>
<gene>
    <name evidence="1" type="ORF">RCL2_002627100</name>
</gene>
<organism evidence="1 2">
    <name type="scientific">Rhizophagus clarus</name>
    <dbReference type="NCBI Taxonomy" id="94130"/>
    <lineage>
        <taxon>Eukaryota</taxon>
        <taxon>Fungi</taxon>
        <taxon>Fungi incertae sedis</taxon>
        <taxon>Mucoromycota</taxon>
        <taxon>Glomeromycotina</taxon>
        <taxon>Glomeromycetes</taxon>
        <taxon>Glomerales</taxon>
        <taxon>Glomeraceae</taxon>
        <taxon>Rhizophagus</taxon>
    </lineage>
</organism>
<comment type="caution">
    <text evidence="1">The sequence shown here is derived from an EMBL/GenBank/DDBJ whole genome shotgun (WGS) entry which is preliminary data.</text>
</comment>
<sequence length="229" mass="26190">MEKYFKVQYPWLVRREDRETPLCIWCEERKANNIFVKGLLKLVIKHRPPPLHLQTLPLTSTFSNYAKYKNPKAGLNFIKSISYAIEHQVIEEINQSVGCSILLDESTTITIMAIISKHMVGNELVLQYLEVMELCNDRKNNGVAIKLKKKPLSLQIDIIIDDDGAELAKKLLEECALCHYHLNSTILAIWTMFIGSDDTSPTYGKHLLEYVRNNQLSIDAILGILSQFA</sequence>